<keyword evidence="1" id="KW-1133">Transmembrane helix</keyword>
<reference evidence="2 3" key="2">
    <citation type="submission" date="2016-08" db="EMBL/GenBank/DDBJ databases">
        <title>Pervasive Adenine N6-methylation of Active Genes in Fungi.</title>
        <authorList>
            <consortium name="DOE Joint Genome Institute"/>
            <person name="Mondo S.J."/>
            <person name="Dannebaum R.O."/>
            <person name="Kuo R.C."/>
            <person name="Labutti K."/>
            <person name="Haridas S."/>
            <person name="Kuo A."/>
            <person name="Salamov A."/>
            <person name="Ahrendt S.R."/>
            <person name="Lipzen A."/>
            <person name="Sullivan W."/>
            <person name="Andreopoulos W.B."/>
            <person name="Clum A."/>
            <person name="Lindquist E."/>
            <person name="Daum C."/>
            <person name="Ramamoorthy G.K."/>
            <person name="Gryganskyi A."/>
            <person name="Culley D."/>
            <person name="Magnuson J.K."/>
            <person name="James T.Y."/>
            <person name="O'Malley M.A."/>
            <person name="Stajich J.E."/>
            <person name="Spatafora J.W."/>
            <person name="Visel A."/>
            <person name="Grigoriev I.V."/>
        </authorList>
    </citation>
    <scope>NUCLEOTIDE SEQUENCE [LARGE SCALE GENOMIC DNA]</scope>
    <source>
        <strain evidence="2 3">S4</strain>
    </source>
</reference>
<keyword evidence="1" id="KW-0472">Membrane</keyword>
<evidence type="ECO:0000313" key="2">
    <source>
        <dbReference type="EMBL" id="ORX84931.1"/>
    </source>
</evidence>
<feature type="transmembrane region" description="Helical" evidence="1">
    <location>
        <begin position="141"/>
        <end position="166"/>
    </location>
</feature>
<reference evidence="2 3" key="1">
    <citation type="submission" date="2016-08" db="EMBL/GenBank/DDBJ databases">
        <title>A Parts List for Fungal Cellulosomes Revealed by Comparative Genomics.</title>
        <authorList>
            <consortium name="DOE Joint Genome Institute"/>
            <person name="Haitjema C.H."/>
            <person name="Gilmore S.P."/>
            <person name="Henske J.K."/>
            <person name="Solomon K.V."/>
            <person name="De Groot R."/>
            <person name="Kuo A."/>
            <person name="Mondo S.J."/>
            <person name="Salamov A.A."/>
            <person name="Labutti K."/>
            <person name="Zhao Z."/>
            <person name="Chiniquy J."/>
            <person name="Barry K."/>
            <person name="Brewer H.M."/>
            <person name="Purvine S.O."/>
            <person name="Wright A.T."/>
            <person name="Boxma B."/>
            <person name="Van Alen T."/>
            <person name="Hackstein J.H."/>
            <person name="Baker S.E."/>
            <person name="Grigoriev I.V."/>
            <person name="O'Malley M.A."/>
        </authorList>
    </citation>
    <scope>NUCLEOTIDE SEQUENCE [LARGE SCALE GENOMIC DNA]</scope>
    <source>
        <strain evidence="2 3">S4</strain>
    </source>
</reference>
<keyword evidence="3" id="KW-1185">Reference proteome</keyword>
<protein>
    <recommendedName>
        <fullName evidence="4">MARVEL domain-containing protein</fullName>
    </recommendedName>
</protein>
<proteinExistence type="predicted"/>
<comment type="caution">
    <text evidence="2">The sequence shown here is derived from an EMBL/GenBank/DDBJ whole genome shotgun (WGS) entry which is preliminary data.</text>
</comment>
<feature type="transmembrane region" description="Helical" evidence="1">
    <location>
        <begin position="91"/>
        <end position="109"/>
    </location>
</feature>
<evidence type="ECO:0008006" key="4">
    <source>
        <dbReference type="Google" id="ProtNLM"/>
    </source>
</evidence>
<dbReference type="AlphaFoldDB" id="A0A1Y1XGR1"/>
<evidence type="ECO:0000256" key="1">
    <source>
        <dbReference type="SAM" id="Phobius"/>
    </source>
</evidence>
<accession>A0A1Y1XGR1</accession>
<evidence type="ECO:0000313" key="3">
    <source>
        <dbReference type="Proteomes" id="UP000193944"/>
    </source>
</evidence>
<gene>
    <name evidence="2" type="ORF">BCR32DRAFT_265970</name>
</gene>
<sequence length="206" mass="23833">MTLLNKSSTTIKKRHFPKLGRCCYCLSDKASVIVSTLLVLVWLVLSNIYLSKVDVYGILEIIAAVITAISLILLLIGVNKVNLTFLRQFKYVFLIYIVALFLIVILYLTRLFSDSFRQKGVAELKKKPNYSNKSNKGVEHIFTYTWILSTSIRIIILILIIFYYFVTCSYIEDVEQRVGEEYSIRDFENSKDFFDDNDFSADINTK</sequence>
<dbReference type="Proteomes" id="UP000193944">
    <property type="component" value="Unassembled WGS sequence"/>
</dbReference>
<feature type="transmembrane region" description="Helical" evidence="1">
    <location>
        <begin position="56"/>
        <end position="79"/>
    </location>
</feature>
<organism evidence="2 3">
    <name type="scientific">Anaeromyces robustus</name>
    <dbReference type="NCBI Taxonomy" id="1754192"/>
    <lineage>
        <taxon>Eukaryota</taxon>
        <taxon>Fungi</taxon>
        <taxon>Fungi incertae sedis</taxon>
        <taxon>Chytridiomycota</taxon>
        <taxon>Chytridiomycota incertae sedis</taxon>
        <taxon>Neocallimastigomycetes</taxon>
        <taxon>Neocallimastigales</taxon>
        <taxon>Neocallimastigaceae</taxon>
        <taxon>Anaeromyces</taxon>
    </lineage>
</organism>
<feature type="transmembrane region" description="Helical" evidence="1">
    <location>
        <begin position="30"/>
        <end position="50"/>
    </location>
</feature>
<name>A0A1Y1XGR1_9FUNG</name>
<dbReference type="EMBL" id="MCFG01000043">
    <property type="protein sequence ID" value="ORX84931.1"/>
    <property type="molecule type" value="Genomic_DNA"/>
</dbReference>
<dbReference type="OrthoDB" id="10612104at2759"/>
<keyword evidence="1" id="KW-0812">Transmembrane</keyword>